<dbReference type="EC" id="5.2.1.8" evidence="3"/>
<evidence type="ECO:0000256" key="5">
    <source>
        <dbReference type="ARBA" id="ARBA00023110"/>
    </source>
</evidence>
<dbReference type="SUPFAM" id="SSF109998">
    <property type="entry name" value="Triger factor/SurA peptide-binding domain-like"/>
    <property type="match status" value="1"/>
</dbReference>
<dbReference type="Pfam" id="PF13624">
    <property type="entry name" value="SurA_N_3"/>
    <property type="match status" value="1"/>
</dbReference>
<evidence type="ECO:0000313" key="8">
    <source>
        <dbReference type="EMBL" id="MTV52653.1"/>
    </source>
</evidence>
<evidence type="ECO:0000259" key="7">
    <source>
        <dbReference type="Pfam" id="PF13145"/>
    </source>
</evidence>
<dbReference type="GO" id="GO:0003755">
    <property type="term" value="F:peptidyl-prolyl cis-trans isomerase activity"/>
    <property type="evidence" value="ECO:0007669"/>
    <property type="project" value="UniProtKB-KW"/>
</dbReference>
<dbReference type="Proteomes" id="UP000430634">
    <property type="component" value="Unassembled WGS sequence"/>
</dbReference>
<accession>A0A6I3STZ5</accession>
<feature type="domain" description="PpiC" evidence="7">
    <location>
        <begin position="115"/>
        <end position="233"/>
    </location>
</feature>
<keyword evidence="5" id="KW-0697">Rotamase</keyword>
<comment type="catalytic activity">
    <reaction evidence="1">
        <text>[protein]-peptidylproline (omega=180) = [protein]-peptidylproline (omega=0)</text>
        <dbReference type="Rhea" id="RHEA:16237"/>
        <dbReference type="Rhea" id="RHEA-COMP:10747"/>
        <dbReference type="Rhea" id="RHEA-COMP:10748"/>
        <dbReference type="ChEBI" id="CHEBI:83833"/>
        <dbReference type="ChEBI" id="CHEBI:83834"/>
        <dbReference type="EC" id="5.2.1.8"/>
    </reaction>
</comment>
<dbReference type="Gene3D" id="3.10.50.40">
    <property type="match status" value="1"/>
</dbReference>
<dbReference type="PANTHER" id="PTHR47245:SF1">
    <property type="entry name" value="FOLDASE PROTEIN PRSA"/>
    <property type="match status" value="1"/>
</dbReference>
<dbReference type="Gene3D" id="1.10.4030.10">
    <property type="entry name" value="Porin chaperone SurA, peptide-binding domain"/>
    <property type="match status" value="1"/>
</dbReference>
<evidence type="ECO:0000256" key="4">
    <source>
        <dbReference type="ARBA" id="ARBA00022729"/>
    </source>
</evidence>
<dbReference type="Pfam" id="PF13145">
    <property type="entry name" value="Rotamase_2"/>
    <property type="match status" value="1"/>
</dbReference>
<dbReference type="AlphaFoldDB" id="A0A6I3STZ5"/>
<dbReference type="Gene3D" id="1.10.8.1040">
    <property type="match status" value="1"/>
</dbReference>
<dbReference type="PANTHER" id="PTHR47245">
    <property type="entry name" value="PEPTIDYLPROLYL ISOMERASE"/>
    <property type="match status" value="1"/>
</dbReference>
<proteinExistence type="inferred from homology"/>
<evidence type="ECO:0000256" key="1">
    <source>
        <dbReference type="ARBA" id="ARBA00000971"/>
    </source>
</evidence>
<dbReference type="EMBL" id="WNKZ01000015">
    <property type="protein sequence ID" value="MTV52653.1"/>
    <property type="molecule type" value="Genomic_DNA"/>
</dbReference>
<dbReference type="NCBIfam" id="TIGR02925">
    <property type="entry name" value="cis_trans_EpsD"/>
    <property type="match status" value="1"/>
</dbReference>
<dbReference type="InterPro" id="IPR027304">
    <property type="entry name" value="Trigger_fact/SurA_dom_sf"/>
</dbReference>
<keyword evidence="6 8" id="KW-0413">Isomerase</keyword>
<comment type="caution">
    <text evidence="8">The sequence shown here is derived from an EMBL/GenBank/DDBJ whole genome shotgun (WGS) entry which is preliminary data.</text>
</comment>
<protein>
    <recommendedName>
        <fullName evidence="3">peptidylprolyl isomerase</fullName>
        <ecNumber evidence="3">5.2.1.8</ecNumber>
    </recommendedName>
</protein>
<evidence type="ECO:0000256" key="6">
    <source>
        <dbReference type="ARBA" id="ARBA00023235"/>
    </source>
</evidence>
<comment type="similarity">
    <text evidence="2">Belongs to the PpiC/parvulin rotamase family.</text>
</comment>
<evidence type="ECO:0000313" key="9">
    <source>
        <dbReference type="Proteomes" id="UP000430634"/>
    </source>
</evidence>
<dbReference type="InterPro" id="IPR050245">
    <property type="entry name" value="PrsA_foldase"/>
</dbReference>
<dbReference type="InterPro" id="IPR000297">
    <property type="entry name" value="PPIase_PpiC"/>
</dbReference>
<name>A0A6I3STZ5_9BURK</name>
<evidence type="ECO:0000256" key="3">
    <source>
        <dbReference type="ARBA" id="ARBA00013194"/>
    </source>
</evidence>
<sequence length="305" mass="32773">MMGVGMLVMTAAILTACGDKAEKKPGQALASVNGEEITVMQLNDELGRVNPQAAQQETTRKQLLDALIDRQLLQSEAAKEKLDRDPKVLQAIERAKSTIVAQAYLQKRIGTVARPSKTEVEAYYTQNPNLFANRKQFDMRQLVLATSDVNDDVKKAIDSSKSLDEVAAWLEAHQVKFGRAQLARASTDLPPELNSRLLAMPKGQMFIIREGARSMLIAINEIKDAPLTLEQAAPQIEQFLFNKKNKEAADAAIKQLRSTAKIEYMNQPAGTTPAAPAAATAAAPAAATAAPAADAAAARGVAGLK</sequence>
<dbReference type="OrthoDB" id="5564407at2"/>
<gene>
    <name evidence="8" type="primary">epsD</name>
    <name evidence="8" type="ORF">GM672_07880</name>
</gene>
<reference evidence="8 9" key="1">
    <citation type="submission" date="2019-11" db="EMBL/GenBank/DDBJ databases">
        <title>Type strains purchased from KCTC, JCM and DSMZ.</title>
        <authorList>
            <person name="Lu H."/>
        </authorList>
    </citation>
    <scope>NUCLEOTIDE SEQUENCE [LARGE SCALE GENOMIC DNA]</scope>
    <source>
        <strain evidence="8 9">KCTC 52429</strain>
    </source>
</reference>
<organism evidence="8 9">
    <name type="scientific">Pseudoduganella buxea</name>
    <dbReference type="NCBI Taxonomy" id="1949069"/>
    <lineage>
        <taxon>Bacteria</taxon>
        <taxon>Pseudomonadati</taxon>
        <taxon>Pseudomonadota</taxon>
        <taxon>Betaproteobacteria</taxon>
        <taxon>Burkholderiales</taxon>
        <taxon>Oxalobacteraceae</taxon>
        <taxon>Telluria group</taxon>
        <taxon>Pseudoduganella</taxon>
    </lineage>
</organism>
<dbReference type="InterPro" id="IPR014274">
    <property type="entry name" value="PPIase_EpsD"/>
</dbReference>
<evidence type="ECO:0000256" key="2">
    <source>
        <dbReference type="ARBA" id="ARBA00007656"/>
    </source>
</evidence>
<keyword evidence="4" id="KW-0732">Signal</keyword>
<dbReference type="InterPro" id="IPR046357">
    <property type="entry name" value="PPIase_dom_sf"/>
</dbReference>